<proteinExistence type="predicted"/>
<dbReference type="SUPFAM" id="SSF48350">
    <property type="entry name" value="GTPase activation domain, GAP"/>
    <property type="match status" value="1"/>
</dbReference>
<dbReference type="AlphaFoldDB" id="A0A7S4IVF5"/>
<keyword evidence="1" id="KW-0812">Transmembrane</keyword>
<protein>
    <recommendedName>
        <fullName evidence="2">Rho-GAP domain-containing protein</fullName>
    </recommendedName>
</protein>
<keyword evidence="1" id="KW-1133">Transmembrane helix</keyword>
<dbReference type="InterPro" id="IPR008936">
    <property type="entry name" value="Rho_GTPase_activation_prot"/>
</dbReference>
<name>A0A7S4IVF5_9EUKA</name>
<dbReference type="GO" id="GO:0007165">
    <property type="term" value="P:signal transduction"/>
    <property type="evidence" value="ECO:0007669"/>
    <property type="project" value="InterPro"/>
</dbReference>
<dbReference type="Pfam" id="PF15169">
    <property type="entry name" value="Cybc1_Eros"/>
    <property type="match status" value="1"/>
</dbReference>
<keyword evidence="1" id="KW-0472">Membrane</keyword>
<feature type="domain" description="Rho-GAP" evidence="2">
    <location>
        <begin position="1"/>
        <end position="186"/>
    </location>
</feature>
<sequence length="402" mass="44805">MEAIKFNEESLQKASNVAKLQVSSITQSYVRGKNVPWSKFDVPIAFAVLKHFLANLPYPLLTNQLIDCFMMTIEVTREQIPIQTPDASSGTTTHEKVSVKANLNGISQTVNRLPNGHYSTLRCISKVFHSIVKDPQNCITSSQIADYLAFELCNAKENVPKDVMVDEVLKGHKIVESLIDDYPVVFEGAPIEDRDLVPMAGNLQKQFAEQLRSSTMLLQAELQQSLADEEALEDIEPVSNEELNAPGGYLNVDSSKKDEIVLSSNHVGREWMLMGLFSACSLIPLFISFSAMTVVFSIMILAIIYINSPRKEIIIINKTNKTIRKEIRTISAPTVARVHSLDEFQRLAVEQSEKKNGAYRLIMEFKNGITMPVTEGFFFSEKAIAQRAVAAKLKAFLEASVA</sequence>
<dbReference type="Gene3D" id="1.10.555.10">
    <property type="entry name" value="Rho GTPase activation protein"/>
    <property type="match status" value="1"/>
</dbReference>
<dbReference type="EMBL" id="HBKP01025146">
    <property type="protein sequence ID" value="CAE2240789.1"/>
    <property type="molecule type" value="Transcribed_RNA"/>
</dbReference>
<reference evidence="3" key="1">
    <citation type="submission" date="2021-01" db="EMBL/GenBank/DDBJ databases">
        <authorList>
            <person name="Corre E."/>
            <person name="Pelletier E."/>
            <person name="Niang G."/>
            <person name="Scheremetjew M."/>
            <person name="Finn R."/>
            <person name="Kale V."/>
            <person name="Holt S."/>
            <person name="Cochrane G."/>
            <person name="Meng A."/>
            <person name="Brown T."/>
            <person name="Cohen L."/>
        </authorList>
    </citation>
    <scope>NUCLEOTIDE SEQUENCE</scope>
    <source>
        <strain evidence="3">DIVA3 518/3/11/1/6</strain>
    </source>
</reference>
<organism evidence="3">
    <name type="scientific">Vannella robusta</name>
    <dbReference type="NCBI Taxonomy" id="1487602"/>
    <lineage>
        <taxon>Eukaryota</taxon>
        <taxon>Amoebozoa</taxon>
        <taxon>Discosea</taxon>
        <taxon>Flabellinia</taxon>
        <taxon>Vannellidae</taxon>
        <taxon>Vannella</taxon>
    </lineage>
</organism>
<dbReference type="InterPro" id="IPR027846">
    <property type="entry name" value="Cybc1"/>
</dbReference>
<accession>A0A7S4IVF5</accession>
<gene>
    <name evidence="3" type="ORF">VSP0166_LOCUS17506</name>
</gene>
<feature type="transmembrane region" description="Helical" evidence="1">
    <location>
        <begin position="282"/>
        <end position="306"/>
    </location>
</feature>
<evidence type="ECO:0000256" key="1">
    <source>
        <dbReference type="SAM" id="Phobius"/>
    </source>
</evidence>
<evidence type="ECO:0000313" key="3">
    <source>
        <dbReference type="EMBL" id="CAE2240789.1"/>
    </source>
</evidence>
<dbReference type="InterPro" id="IPR000198">
    <property type="entry name" value="RhoGAP_dom"/>
</dbReference>
<dbReference type="PROSITE" id="PS50238">
    <property type="entry name" value="RHOGAP"/>
    <property type="match status" value="1"/>
</dbReference>
<dbReference type="Pfam" id="PF00620">
    <property type="entry name" value="RhoGAP"/>
    <property type="match status" value="1"/>
</dbReference>
<evidence type="ECO:0000259" key="2">
    <source>
        <dbReference type="PROSITE" id="PS50238"/>
    </source>
</evidence>